<dbReference type="PROSITE" id="PS00330">
    <property type="entry name" value="HEMOLYSIN_CALCIUM"/>
    <property type="match status" value="1"/>
</dbReference>
<comment type="subcellular location">
    <subcellularLocation>
        <location evidence="1">Secreted</location>
    </subcellularLocation>
</comment>
<reference evidence="3 4" key="1">
    <citation type="journal article" date="2020" name="ISME J.">
        <title>Comparative genomics reveals insights into cyanobacterial evolution and habitat adaptation.</title>
        <authorList>
            <person name="Chen M.Y."/>
            <person name="Teng W.K."/>
            <person name="Zhao L."/>
            <person name="Hu C.X."/>
            <person name="Zhou Y.K."/>
            <person name="Han B.P."/>
            <person name="Song L.R."/>
            <person name="Shu W.S."/>
        </authorList>
    </citation>
    <scope>NUCLEOTIDE SEQUENCE [LARGE SCALE GENOMIC DNA]</scope>
    <source>
        <strain evidence="3 4">FACHB-838</strain>
    </source>
</reference>
<organism evidence="3 4">
    <name type="scientific">Nostoc flagelliforme FACHB-838</name>
    <dbReference type="NCBI Taxonomy" id="2692904"/>
    <lineage>
        <taxon>Bacteria</taxon>
        <taxon>Bacillati</taxon>
        <taxon>Cyanobacteriota</taxon>
        <taxon>Cyanophyceae</taxon>
        <taxon>Nostocales</taxon>
        <taxon>Nostocaceae</taxon>
        <taxon>Nostoc</taxon>
    </lineage>
</organism>
<comment type="caution">
    <text evidence="3">The sequence shown here is derived from an EMBL/GenBank/DDBJ whole genome shotgun (WGS) entry which is preliminary data.</text>
</comment>
<dbReference type="InterPro" id="IPR050557">
    <property type="entry name" value="RTX_toxin/Mannuronan_C5-epim"/>
</dbReference>
<dbReference type="PRINTS" id="PR00313">
    <property type="entry name" value="CABNDNGRPT"/>
</dbReference>
<keyword evidence="2" id="KW-0964">Secreted</keyword>
<dbReference type="InterPro" id="IPR011049">
    <property type="entry name" value="Serralysin-like_metalloprot_C"/>
</dbReference>
<evidence type="ECO:0000313" key="3">
    <source>
        <dbReference type="EMBL" id="MBD2534363.1"/>
    </source>
</evidence>
<keyword evidence="4" id="KW-1185">Reference proteome</keyword>
<dbReference type="InterPro" id="IPR001343">
    <property type="entry name" value="Hemolysn_Ca-bd"/>
</dbReference>
<dbReference type="Proteomes" id="UP000623440">
    <property type="component" value="Unassembled WGS sequence"/>
</dbReference>
<evidence type="ECO:0000256" key="1">
    <source>
        <dbReference type="ARBA" id="ARBA00004613"/>
    </source>
</evidence>
<dbReference type="RefSeq" id="WP_190944866.1">
    <property type="nucleotide sequence ID" value="NZ_JACJSI010000155.1"/>
</dbReference>
<evidence type="ECO:0000256" key="2">
    <source>
        <dbReference type="ARBA" id="ARBA00022525"/>
    </source>
</evidence>
<dbReference type="SUPFAM" id="SSF51120">
    <property type="entry name" value="beta-Roll"/>
    <property type="match status" value="2"/>
</dbReference>
<dbReference type="InterPro" id="IPR018511">
    <property type="entry name" value="Hemolysin-typ_Ca-bd_CS"/>
</dbReference>
<gene>
    <name evidence="3" type="ORF">H6G97_34560</name>
</gene>
<dbReference type="Gene3D" id="2.150.10.10">
    <property type="entry name" value="Serralysin-like metalloprotease, C-terminal"/>
    <property type="match status" value="2"/>
</dbReference>
<sequence length="236" mass="24240">MTLILGSESNDQLQDTSNNDSIFGFGGNDYLVGSGGNDFLDGGAGNDSSFFDGVSLSGGLYGGNGNDIILGGEGNDALFGSVGSDILNGGSGDDIIDGIGEIFRGVGYNPSQYESQDIDILTGGSGADSFILQGSNGRSPIGASHRWFGNDDYSLITDFNPCDGDVIRLATNVESNGLTIEGQYILGTIPEGLPAGTAIYANNIGNQPELVAILRGISPGTLSLTQPYFVLGTSNE</sequence>
<accession>A0ABR8DYZ9</accession>
<protein>
    <submittedName>
        <fullName evidence="3">Hemolysin-type calcium-binding protein</fullName>
    </submittedName>
</protein>
<name>A0ABR8DYZ9_9NOSO</name>
<proteinExistence type="predicted"/>
<evidence type="ECO:0000313" key="4">
    <source>
        <dbReference type="Proteomes" id="UP000623440"/>
    </source>
</evidence>
<dbReference type="PANTHER" id="PTHR38340">
    <property type="entry name" value="S-LAYER PROTEIN"/>
    <property type="match status" value="1"/>
</dbReference>
<dbReference type="EMBL" id="JACJSI010000155">
    <property type="protein sequence ID" value="MBD2534363.1"/>
    <property type="molecule type" value="Genomic_DNA"/>
</dbReference>
<dbReference type="PANTHER" id="PTHR38340:SF1">
    <property type="entry name" value="S-LAYER PROTEIN"/>
    <property type="match status" value="1"/>
</dbReference>
<dbReference type="Pfam" id="PF00353">
    <property type="entry name" value="HemolysinCabind"/>
    <property type="match status" value="3"/>
</dbReference>